<accession>A0A834MXU5</accession>
<proteinExistence type="predicted"/>
<reference evidence="2" key="1">
    <citation type="journal article" date="2020" name="G3 (Bethesda)">
        <title>High-Quality Assemblies for Three Invasive Social Wasps from the &lt;i&gt;Vespula&lt;/i&gt; Genus.</title>
        <authorList>
            <person name="Harrop T.W.R."/>
            <person name="Guhlin J."/>
            <person name="McLaughlin G.M."/>
            <person name="Permina E."/>
            <person name="Stockwell P."/>
            <person name="Gilligan J."/>
            <person name="Le Lec M.F."/>
            <person name="Gruber M.A.M."/>
            <person name="Quinn O."/>
            <person name="Lovegrove M."/>
            <person name="Duncan E.J."/>
            <person name="Remnant E.J."/>
            <person name="Van Eeckhoven J."/>
            <person name="Graham B."/>
            <person name="Knapp R.A."/>
            <person name="Langford K.W."/>
            <person name="Kronenberg Z."/>
            <person name="Press M.O."/>
            <person name="Eacker S.M."/>
            <person name="Wilson-Rankin E.E."/>
            <person name="Purcell J."/>
            <person name="Lester P.J."/>
            <person name="Dearden P.K."/>
        </authorList>
    </citation>
    <scope>NUCLEOTIDE SEQUENCE</scope>
    <source>
        <strain evidence="2">Marl-1</strain>
    </source>
</reference>
<dbReference type="AlphaFoldDB" id="A0A834MXU5"/>
<evidence type="ECO:0000313" key="3">
    <source>
        <dbReference type="Proteomes" id="UP000614350"/>
    </source>
</evidence>
<sequence>MTTRTRENSIHGQQHGRCSQGVNETGISKAASYGASVRTRKLVAEFYCTKRYDNNEDNFHRHEKNVINERRQGNIGYCSSDSGGGWELKESINREIRRSDYDAAVAGELACLAGYMAGYLKAAGATCAPTGSPQYHPHSHPAMGVGTHPHAHTHPHPGAPHPGLPSPFALATHGHPHPHPLEHGLAAFPQEEPLLIVMQIDASTEALHHQSLRGKLRAS</sequence>
<feature type="compositionally biased region" description="Polar residues" evidence="1">
    <location>
        <begin position="10"/>
        <end position="21"/>
    </location>
</feature>
<comment type="caution">
    <text evidence="2">The sequence shown here is derived from an EMBL/GenBank/DDBJ whole genome shotgun (WGS) entry which is preliminary data.</text>
</comment>
<protein>
    <submittedName>
        <fullName evidence="2">Uncharacterized protein</fullName>
    </submittedName>
</protein>
<name>A0A834MXU5_VESVU</name>
<feature type="region of interest" description="Disordered" evidence="1">
    <location>
        <begin position="1"/>
        <end position="21"/>
    </location>
</feature>
<keyword evidence="3" id="KW-1185">Reference proteome</keyword>
<gene>
    <name evidence="2" type="ORF">HZH66_010432</name>
</gene>
<feature type="region of interest" description="Disordered" evidence="1">
    <location>
        <begin position="134"/>
        <end position="165"/>
    </location>
</feature>
<evidence type="ECO:0000313" key="2">
    <source>
        <dbReference type="EMBL" id="KAF7389295.1"/>
    </source>
</evidence>
<dbReference type="Proteomes" id="UP000614350">
    <property type="component" value="Unassembled WGS sequence"/>
</dbReference>
<evidence type="ECO:0000256" key="1">
    <source>
        <dbReference type="SAM" id="MobiDB-lite"/>
    </source>
</evidence>
<organism evidence="2 3">
    <name type="scientific">Vespula vulgaris</name>
    <name type="common">Yellow jacket</name>
    <name type="synonym">Wasp</name>
    <dbReference type="NCBI Taxonomy" id="7454"/>
    <lineage>
        <taxon>Eukaryota</taxon>
        <taxon>Metazoa</taxon>
        <taxon>Ecdysozoa</taxon>
        <taxon>Arthropoda</taxon>
        <taxon>Hexapoda</taxon>
        <taxon>Insecta</taxon>
        <taxon>Pterygota</taxon>
        <taxon>Neoptera</taxon>
        <taxon>Endopterygota</taxon>
        <taxon>Hymenoptera</taxon>
        <taxon>Apocrita</taxon>
        <taxon>Aculeata</taxon>
        <taxon>Vespoidea</taxon>
        <taxon>Vespidae</taxon>
        <taxon>Vespinae</taxon>
        <taxon>Vespula</taxon>
    </lineage>
</organism>
<dbReference type="EMBL" id="JACSEA010000011">
    <property type="protein sequence ID" value="KAF7389295.1"/>
    <property type="molecule type" value="Genomic_DNA"/>
</dbReference>